<dbReference type="Pfam" id="PF01569">
    <property type="entry name" value="PAP2"/>
    <property type="match status" value="1"/>
</dbReference>
<evidence type="ECO:0000256" key="1">
    <source>
        <dbReference type="SAM" id="MobiDB-lite"/>
    </source>
</evidence>
<evidence type="ECO:0000259" key="3">
    <source>
        <dbReference type="SMART" id="SM00014"/>
    </source>
</evidence>
<dbReference type="SMART" id="SM00014">
    <property type="entry name" value="acidPPc"/>
    <property type="match status" value="1"/>
</dbReference>
<feature type="transmembrane region" description="Helical" evidence="2">
    <location>
        <begin position="122"/>
        <end position="143"/>
    </location>
</feature>
<dbReference type="EMBL" id="CP039291">
    <property type="protein sequence ID" value="QCB93435.1"/>
    <property type="molecule type" value="Genomic_DNA"/>
</dbReference>
<keyword evidence="2" id="KW-0812">Transmembrane</keyword>
<keyword evidence="2" id="KW-1133">Transmembrane helix</keyword>
<feature type="transmembrane region" description="Helical" evidence="2">
    <location>
        <begin position="36"/>
        <end position="57"/>
    </location>
</feature>
<dbReference type="RefSeq" id="WP_135973763.1">
    <property type="nucleotide sequence ID" value="NZ_CP039291.1"/>
</dbReference>
<feature type="transmembrane region" description="Helical" evidence="2">
    <location>
        <begin position="163"/>
        <end position="184"/>
    </location>
</feature>
<keyword evidence="5" id="KW-1185">Reference proteome</keyword>
<dbReference type="SUPFAM" id="SSF48317">
    <property type="entry name" value="Acid phosphatase/Vanadium-dependent haloperoxidase"/>
    <property type="match status" value="1"/>
</dbReference>
<dbReference type="KEGG" id="celz:E5225_07565"/>
<dbReference type="InterPro" id="IPR000326">
    <property type="entry name" value="PAP2/HPO"/>
</dbReference>
<feature type="region of interest" description="Disordered" evidence="1">
    <location>
        <begin position="1"/>
        <end position="29"/>
    </location>
</feature>
<name>A0A4V1CMM2_9CELL</name>
<dbReference type="OrthoDB" id="5289372at2"/>
<protein>
    <submittedName>
        <fullName evidence="4">Phosphatase PAP2 family protein</fullName>
    </submittedName>
</protein>
<feature type="transmembrane region" description="Helical" evidence="2">
    <location>
        <begin position="219"/>
        <end position="236"/>
    </location>
</feature>
<feature type="transmembrane region" description="Helical" evidence="2">
    <location>
        <begin position="191"/>
        <end position="213"/>
    </location>
</feature>
<dbReference type="Proteomes" id="UP000296469">
    <property type="component" value="Chromosome"/>
</dbReference>
<evidence type="ECO:0000256" key="2">
    <source>
        <dbReference type="SAM" id="Phobius"/>
    </source>
</evidence>
<dbReference type="PANTHER" id="PTHR14969:SF13">
    <property type="entry name" value="AT30094P"/>
    <property type="match status" value="1"/>
</dbReference>
<accession>A0A4V1CMM2</accession>
<dbReference type="InterPro" id="IPR036938">
    <property type="entry name" value="PAP2/HPO_sf"/>
</dbReference>
<dbReference type="Gene3D" id="1.20.144.10">
    <property type="entry name" value="Phosphatidic acid phosphatase type 2/haloperoxidase"/>
    <property type="match status" value="1"/>
</dbReference>
<dbReference type="AlphaFoldDB" id="A0A4V1CMM2"/>
<keyword evidence="2" id="KW-0472">Membrane</keyword>
<reference evidence="4 5" key="1">
    <citation type="submission" date="2019-04" db="EMBL/GenBank/DDBJ databases">
        <title>Isolation and identification of Cellulomonas shaoxiangyii sp. Nov. isolated from feces of the Tibetan antelopes (Pantholops hodgsonii) in the Qinghai-Tibet plateau of China.</title>
        <authorList>
            <person name="Tian Z."/>
        </authorList>
    </citation>
    <scope>NUCLEOTIDE SEQUENCE [LARGE SCALE GENOMIC DNA]</scope>
    <source>
        <strain evidence="4 5">Z28</strain>
    </source>
</reference>
<dbReference type="PANTHER" id="PTHR14969">
    <property type="entry name" value="SPHINGOSINE-1-PHOSPHATE PHOSPHOHYDROLASE"/>
    <property type="match status" value="1"/>
</dbReference>
<gene>
    <name evidence="4" type="ORF">E5225_07565</name>
</gene>
<feature type="compositionally biased region" description="Low complexity" evidence="1">
    <location>
        <begin position="1"/>
        <end position="24"/>
    </location>
</feature>
<evidence type="ECO:0000313" key="5">
    <source>
        <dbReference type="Proteomes" id="UP000296469"/>
    </source>
</evidence>
<evidence type="ECO:0000313" key="4">
    <source>
        <dbReference type="EMBL" id="QCB93435.1"/>
    </source>
</evidence>
<proteinExistence type="predicted"/>
<feature type="domain" description="Phosphatidic acid phosphatase type 2/haloperoxidase" evidence="3">
    <location>
        <begin position="118"/>
        <end position="234"/>
    </location>
</feature>
<sequence>MDGRDPGAPTAARAAGAVPRAPDAPAGPPWPRLRRVLRGAGASLLLAAPVVAIAVAVRGESSYLHGLDVRAVAGVTDLTRAEPALHAALLGWQEVTQPGWLVLAGAGVCLWAARRHGLGSRALWGVVTMLAAWGTSTVVKQLVQRARPALEDPLAHASGFSFPSGHAVGAAAVGAVLTTVLWPLLGRRARVLVATAAAAVAVLTAADRVLLGVHHPSDVVAGLLLGCAVTAGSWFGRSAAPPPARADGGVPADGS</sequence>
<organism evidence="4 5">
    <name type="scientific">Cellulomonas shaoxiangyii</name>
    <dbReference type="NCBI Taxonomy" id="2566013"/>
    <lineage>
        <taxon>Bacteria</taxon>
        <taxon>Bacillati</taxon>
        <taxon>Actinomycetota</taxon>
        <taxon>Actinomycetes</taxon>
        <taxon>Micrococcales</taxon>
        <taxon>Cellulomonadaceae</taxon>
        <taxon>Cellulomonas</taxon>
    </lineage>
</organism>